<keyword evidence="8" id="KW-1185">Reference proteome</keyword>
<dbReference type="InterPro" id="IPR011701">
    <property type="entry name" value="MFS"/>
</dbReference>
<feature type="transmembrane region" description="Helical" evidence="5">
    <location>
        <begin position="1059"/>
        <end position="1085"/>
    </location>
</feature>
<feature type="transmembrane region" description="Helical" evidence="5">
    <location>
        <begin position="925"/>
        <end position="944"/>
    </location>
</feature>
<evidence type="ECO:0000256" key="1">
    <source>
        <dbReference type="ARBA" id="ARBA00004141"/>
    </source>
</evidence>
<feature type="domain" description="Major facilitator superfamily (MFS) profile" evidence="6">
    <location>
        <begin position="75"/>
        <end position="464"/>
    </location>
</feature>
<dbReference type="VEuPathDB" id="FungiDB:LCOR_07766.1"/>
<dbReference type="InterPro" id="IPR020846">
    <property type="entry name" value="MFS_dom"/>
</dbReference>
<keyword evidence="3 5" id="KW-1133">Transmembrane helix</keyword>
<feature type="transmembrane region" description="Helical" evidence="5">
    <location>
        <begin position="723"/>
        <end position="746"/>
    </location>
</feature>
<organism evidence="7 8">
    <name type="scientific">Lichtheimia corymbifera JMRC:FSU:9682</name>
    <dbReference type="NCBI Taxonomy" id="1263082"/>
    <lineage>
        <taxon>Eukaryota</taxon>
        <taxon>Fungi</taxon>
        <taxon>Fungi incertae sedis</taxon>
        <taxon>Mucoromycota</taxon>
        <taxon>Mucoromycotina</taxon>
        <taxon>Mucoromycetes</taxon>
        <taxon>Mucorales</taxon>
        <taxon>Lichtheimiaceae</taxon>
        <taxon>Lichtheimia</taxon>
    </lineage>
</organism>
<dbReference type="InterPro" id="IPR036259">
    <property type="entry name" value="MFS_trans_sf"/>
</dbReference>
<dbReference type="PRINTS" id="PR00447">
    <property type="entry name" value="NATRESASSCMP"/>
</dbReference>
<protein>
    <submittedName>
        <fullName evidence="7">Smf1p</fullName>
    </submittedName>
</protein>
<dbReference type="GO" id="GO:0005886">
    <property type="term" value="C:plasma membrane"/>
    <property type="evidence" value="ECO:0007669"/>
    <property type="project" value="TreeGrafter"/>
</dbReference>
<feature type="transmembrane region" description="Helical" evidence="5">
    <location>
        <begin position="440"/>
        <end position="468"/>
    </location>
</feature>
<feature type="transmembrane region" description="Helical" evidence="5">
    <location>
        <begin position="605"/>
        <end position="633"/>
    </location>
</feature>
<feature type="transmembrane region" description="Helical" evidence="5">
    <location>
        <begin position="639"/>
        <end position="658"/>
    </location>
</feature>
<dbReference type="PANTHER" id="PTHR11706">
    <property type="entry name" value="SOLUTE CARRIER PROTEIN FAMILY 11 MEMBER"/>
    <property type="match status" value="1"/>
</dbReference>
<dbReference type="NCBIfam" id="TIGR01197">
    <property type="entry name" value="nramp"/>
    <property type="match status" value="1"/>
</dbReference>
<dbReference type="Gene3D" id="1.20.1250.20">
    <property type="entry name" value="MFS general substrate transporter like domains"/>
    <property type="match status" value="2"/>
</dbReference>
<keyword evidence="4 5" id="KW-0472">Membrane</keyword>
<comment type="subcellular location">
    <subcellularLocation>
        <location evidence="1">Membrane</location>
        <topology evidence="1">Multi-pass membrane protein</topology>
    </subcellularLocation>
</comment>
<feature type="transmembrane region" description="Helical" evidence="5">
    <location>
        <begin position="558"/>
        <end position="576"/>
    </location>
</feature>
<dbReference type="SUPFAM" id="SSF103473">
    <property type="entry name" value="MFS general substrate transporter"/>
    <property type="match status" value="1"/>
</dbReference>
<accession>A0A068S4I1</accession>
<dbReference type="GO" id="GO:0030026">
    <property type="term" value="P:intracellular manganese ion homeostasis"/>
    <property type="evidence" value="ECO:0007669"/>
    <property type="project" value="TreeGrafter"/>
</dbReference>
<evidence type="ECO:0000259" key="6">
    <source>
        <dbReference type="PROSITE" id="PS50850"/>
    </source>
</evidence>
<name>A0A068S4I1_9FUNG</name>
<feature type="transmembrane region" description="Helical" evidence="5">
    <location>
        <begin position="283"/>
        <end position="302"/>
    </location>
</feature>
<dbReference type="Pfam" id="PF01566">
    <property type="entry name" value="Nramp"/>
    <property type="match status" value="2"/>
</dbReference>
<evidence type="ECO:0000256" key="3">
    <source>
        <dbReference type="ARBA" id="ARBA00022989"/>
    </source>
</evidence>
<dbReference type="CDD" id="cd17352">
    <property type="entry name" value="MFS_MCT_SLC16"/>
    <property type="match status" value="1"/>
</dbReference>
<feature type="transmembrane region" description="Helical" evidence="5">
    <location>
        <begin position="950"/>
        <end position="972"/>
    </location>
</feature>
<dbReference type="PANTHER" id="PTHR11706:SF101">
    <property type="entry name" value="MANGANESE TRANSPORTER SMF1"/>
    <property type="match status" value="1"/>
</dbReference>
<feature type="transmembrane region" description="Helical" evidence="5">
    <location>
        <begin position="346"/>
        <end position="367"/>
    </location>
</feature>
<dbReference type="Pfam" id="PF07690">
    <property type="entry name" value="MFS_1"/>
    <property type="match status" value="1"/>
</dbReference>
<feature type="transmembrane region" description="Helical" evidence="5">
    <location>
        <begin position="523"/>
        <end position="543"/>
    </location>
</feature>
<dbReference type="GO" id="GO:0034755">
    <property type="term" value="P:iron ion transmembrane transport"/>
    <property type="evidence" value="ECO:0007669"/>
    <property type="project" value="TreeGrafter"/>
</dbReference>
<dbReference type="AlphaFoldDB" id="A0A068S4I1"/>
<proteinExistence type="predicted"/>
<feature type="transmembrane region" description="Helical" evidence="5">
    <location>
        <begin position="404"/>
        <end position="428"/>
    </location>
</feature>
<feature type="transmembrane region" description="Helical" evidence="5">
    <location>
        <begin position="825"/>
        <end position="855"/>
    </location>
</feature>
<feature type="transmembrane region" description="Helical" evidence="5">
    <location>
        <begin position="875"/>
        <end position="894"/>
    </location>
</feature>
<feature type="transmembrane region" description="Helical" evidence="5">
    <location>
        <begin position="322"/>
        <end position="339"/>
    </location>
</feature>
<dbReference type="PROSITE" id="PS50850">
    <property type="entry name" value="MFS"/>
    <property type="match status" value="1"/>
</dbReference>
<dbReference type="GO" id="GO:0015086">
    <property type="term" value="F:cadmium ion transmembrane transporter activity"/>
    <property type="evidence" value="ECO:0007669"/>
    <property type="project" value="TreeGrafter"/>
</dbReference>
<dbReference type="STRING" id="1263082.A0A068S4I1"/>
<dbReference type="OrthoDB" id="409173at2759"/>
<comment type="caution">
    <text evidence="7">The sequence shown here is derived from an EMBL/GenBank/DDBJ whole genome shotgun (WGS) entry which is preliminary data.</text>
</comment>
<feature type="transmembrane region" description="Helical" evidence="5">
    <location>
        <begin position="235"/>
        <end position="255"/>
    </location>
</feature>
<sequence>MNRPFTINDSGADSNTTVLSIEHNSSNLQEKTMNKDVEKNDPSWDLRRVDSYMDVASIVEPPPPEMLADIPDGGYGWVVAAAGFLSNFVVFGVSTIWGVFSQAFATSILQGKASTIELMTVGSTANVCLNIFTPLSVLFVRYGTRFNYGLGSILMCAGIVLAGFSTEIWQLYLTFGVLFGLGASFVYMSVASVIPQWFTTRRSTAMGISSAGTGLGGLALSPMASSLIDKYGLPWAFRIVGLTSFGICCLGTLLVKDRIPRSQRKRLPIKSPIQPSLLKNIDYNIWLFGAVVGLMGYLTPMFYLPKYAAHIGINDKDSSNLLGIMCAMNAVGRLVFGFVADRIGPLNTFTIASTLAGLFTFLIWPFATSYDILLVYAILWGFTCGTYYTFAAPVTGSIVGVDKIAPGLAILFIASAASAMGTPIAAAIQASTPHGEYIGIQMFIGAVYVTGGAIFQYHSVCACVPYCWAKDVLDRKIRVAFVGQTAKTKERKQRDYIIPPFSSPFLYISVSMRLPRLVKQIGGCFRQFTKFIGPGFMVAVGYLDPGNWATDMEGGSQFGYRLLFIILLSNIIAIFLQNMTIRMGTVTGMDLASASRRYFPKYLNLFLYLLAELAIIATDMAEVIGSAIALNLLFPSLPLPAGVAITAADVFIILLFYSEEPNSGQAETASMRVIRVFETFVMFLVLAVGICLSIILAESDANAIDVLKGYVPTREIFTDPSCLYVAIGIIGATVMPHNLYLHGFIVQSRCRTWRSKRPEVEQVESGQWVIQCATRQMVDEKSAANDNVVRDASVVNMDDSETTNGRYYNMDRLRQYLQKALRENLVYGFIDLVIALIFAFYVNCAILAVASANFYYGPEGQNQVVDDLFGAHHLLSVYLGPAAGVIFALALLCAGQSSTITATLAGQVVMAGFLGMTTRPWVRRIVTRLVAIAPALVAACIAGRSGLNQLLVASQVALSIQLPFAVVPLVYFTSRKHIMKLDLVHDVQGEKKADANRVTLSWIDRLFPRIPSHHLSFLPRALRSNALKDDKSETASTIRTFTPIPLKEWPKPLQYENGIISGIVAGLISLLLIGLNGYLVVSLFMGNT</sequence>
<evidence type="ECO:0000256" key="2">
    <source>
        <dbReference type="ARBA" id="ARBA00022692"/>
    </source>
</evidence>
<feature type="transmembrane region" description="Helical" evidence="5">
    <location>
        <begin position="75"/>
        <end position="100"/>
    </location>
</feature>
<feature type="transmembrane region" description="Helical" evidence="5">
    <location>
        <begin position="205"/>
        <end position="223"/>
    </location>
</feature>
<feature type="transmembrane region" description="Helical" evidence="5">
    <location>
        <begin position="146"/>
        <end position="165"/>
    </location>
</feature>
<evidence type="ECO:0000313" key="7">
    <source>
        <dbReference type="EMBL" id="CDH56752.1"/>
    </source>
</evidence>
<feature type="transmembrane region" description="Helical" evidence="5">
    <location>
        <begin position="373"/>
        <end position="392"/>
    </location>
</feature>
<evidence type="ECO:0000256" key="4">
    <source>
        <dbReference type="ARBA" id="ARBA00023136"/>
    </source>
</evidence>
<dbReference type="GO" id="GO:0005384">
    <property type="term" value="F:manganese ion transmembrane transporter activity"/>
    <property type="evidence" value="ECO:0007669"/>
    <property type="project" value="TreeGrafter"/>
</dbReference>
<dbReference type="InterPro" id="IPR001046">
    <property type="entry name" value="NRAMP_fam"/>
</dbReference>
<keyword evidence="2 5" id="KW-0812">Transmembrane</keyword>
<dbReference type="NCBIfam" id="NF037982">
    <property type="entry name" value="Nramp_1"/>
    <property type="match status" value="2"/>
</dbReference>
<reference evidence="7" key="1">
    <citation type="submission" date="2013-08" db="EMBL/GenBank/DDBJ databases">
        <title>Gene expansion shapes genome architecture in the human pathogen Lichtheimia corymbifera: an evolutionary genomics analysis in the ancient terrestrial Mucorales (Mucoromycotina).</title>
        <authorList>
            <person name="Schwartze V.U."/>
            <person name="Winter S."/>
            <person name="Shelest E."/>
            <person name="Marcet-Houben M."/>
            <person name="Horn F."/>
            <person name="Wehner S."/>
            <person name="Hoffmann K."/>
            <person name="Riege K."/>
            <person name="Sammeth M."/>
            <person name="Nowrousian M."/>
            <person name="Valiante V."/>
            <person name="Linde J."/>
            <person name="Jacobsen I.D."/>
            <person name="Marz M."/>
            <person name="Brakhage A.A."/>
            <person name="Gabaldon T."/>
            <person name="Bocker S."/>
            <person name="Voigt K."/>
        </authorList>
    </citation>
    <scope>NUCLEOTIDE SEQUENCE [LARGE SCALE GENOMIC DNA]</scope>
    <source>
        <strain evidence="7">FSU 9682</strain>
    </source>
</reference>
<feature type="transmembrane region" description="Helical" evidence="5">
    <location>
        <begin position="679"/>
        <end position="697"/>
    </location>
</feature>
<dbReference type="Proteomes" id="UP000027586">
    <property type="component" value="Unassembled WGS sequence"/>
</dbReference>
<gene>
    <name evidence="7" type="ORF">LCOR_07766.1</name>
</gene>
<feature type="transmembrane region" description="Helical" evidence="5">
    <location>
        <begin position="120"/>
        <end position="139"/>
    </location>
</feature>
<evidence type="ECO:0000256" key="5">
    <source>
        <dbReference type="SAM" id="Phobius"/>
    </source>
</evidence>
<dbReference type="EMBL" id="CBTN010000040">
    <property type="protein sequence ID" value="CDH56752.1"/>
    <property type="molecule type" value="Genomic_DNA"/>
</dbReference>
<evidence type="ECO:0000313" key="8">
    <source>
        <dbReference type="Proteomes" id="UP000027586"/>
    </source>
</evidence>
<feature type="transmembrane region" description="Helical" evidence="5">
    <location>
        <begin position="171"/>
        <end position="193"/>
    </location>
</feature>